<gene>
    <name evidence="3" type="ORF">HanXRQr2_Chr10g0437511</name>
</gene>
<dbReference type="AlphaFoldDB" id="A0A9K3HX34"/>
<dbReference type="Pfam" id="PF04484">
    <property type="entry name" value="QWRF"/>
    <property type="match status" value="1"/>
</dbReference>
<dbReference type="InterPro" id="IPR007573">
    <property type="entry name" value="QWRF"/>
</dbReference>
<feature type="region of interest" description="Disordered" evidence="2">
    <location>
        <begin position="1"/>
        <end position="33"/>
    </location>
</feature>
<dbReference type="PANTHER" id="PTHR31807:SF31">
    <property type="entry name" value="QWRF MOTIF PROTEIN (DUF566)-RELATED"/>
    <property type="match status" value="1"/>
</dbReference>
<comment type="similarity">
    <text evidence="1">Belongs to the QWRF family.</text>
</comment>
<evidence type="ECO:0000313" key="4">
    <source>
        <dbReference type="Proteomes" id="UP000215914"/>
    </source>
</evidence>
<feature type="compositionally biased region" description="Basic and acidic residues" evidence="2">
    <location>
        <begin position="1"/>
        <end position="14"/>
    </location>
</feature>
<dbReference type="PANTHER" id="PTHR31807">
    <property type="entry name" value="AUGMIN FAMILY MEMBER"/>
    <property type="match status" value="1"/>
</dbReference>
<evidence type="ECO:0000256" key="2">
    <source>
        <dbReference type="SAM" id="MobiDB-lite"/>
    </source>
</evidence>
<proteinExistence type="inferred from homology"/>
<organism evidence="3 4">
    <name type="scientific">Helianthus annuus</name>
    <name type="common">Common sunflower</name>
    <dbReference type="NCBI Taxonomy" id="4232"/>
    <lineage>
        <taxon>Eukaryota</taxon>
        <taxon>Viridiplantae</taxon>
        <taxon>Streptophyta</taxon>
        <taxon>Embryophyta</taxon>
        <taxon>Tracheophyta</taxon>
        <taxon>Spermatophyta</taxon>
        <taxon>Magnoliopsida</taxon>
        <taxon>eudicotyledons</taxon>
        <taxon>Gunneridae</taxon>
        <taxon>Pentapetalae</taxon>
        <taxon>asterids</taxon>
        <taxon>campanulids</taxon>
        <taxon>Asterales</taxon>
        <taxon>Asteraceae</taxon>
        <taxon>Asteroideae</taxon>
        <taxon>Heliantheae alliance</taxon>
        <taxon>Heliantheae</taxon>
        <taxon>Helianthus</taxon>
    </lineage>
</organism>
<keyword evidence="4" id="KW-1185">Reference proteome</keyword>
<name>A0A9K3HX34_HELAN</name>
<reference evidence="3" key="1">
    <citation type="journal article" date="2017" name="Nature">
        <title>The sunflower genome provides insights into oil metabolism, flowering and Asterid evolution.</title>
        <authorList>
            <person name="Badouin H."/>
            <person name="Gouzy J."/>
            <person name="Grassa C.J."/>
            <person name="Murat F."/>
            <person name="Staton S.E."/>
            <person name="Cottret L."/>
            <person name="Lelandais-Briere C."/>
            <person name="Owens G.L."/>
            <person name="Carrere S."/>
            <person name="Mayjonade B."/>
            <person name="Legrand L."/>
            <person name="Gill N."/>
            <person name="Kane N.C."/>
            <person name="Bowers J.E."/>
            <person name="Hubner S."/>
            <person name="Bellec A."/>
            <person name="Berard A."/>
            <person name="Berges H."/>
            <person name="Blanchet N."/>
            <person name="Boniface M.C."/>
            <person name="Brunel D."/>
            <person name="Catrice O."/>
            <person name="Chaidir N."/>
            <person name="Claudel C."/>
            <person name="Donnadieu C."/>
            <person name="Faraut T."/>
            <person name="Fievet G."/>
            <person name="Helmstetter N."/>
            <person name="King M."/>
            <person name="Knapp S.J."/>
            <person name="Lai Z."/>
            <person name="Le Paslier M.C."/>
            <person name="Lippi Y."/>
            <person name="Lorenzon L."/>
            <person name="Mandel J.R."/>
            <person name="Marage G."/>
            <person name="Marchand G."/>
            <person name="Marquand E."/>
            <person name="Bret-Mestries E."/>
            <person name="Morien E."/>
            <person name="Nambeesan S."/>
            <person name="Nguyen T."/>
            <person name="Pegot-Espagnet P."/>
            <person name="Pouilly N."/>
            <person name="Raftis F."/>
            <person name="Sallet E."/>
            <person name="Schiex T."/>
            <person name="Thomas J."/>
            <person name="Vandecasteele C."/>
            <person name="Vares D."/>
            <person name="Vear F."/>
            <person name="Vautrin S."/>
            <person name="Crespi M."/>
            <person name="Mangin B."/>
            <person name="Burke J.M."/>
            <person name="Salse J."/>
            <person name="Munos S."/>
            <person name="Vincourt P."/>
            <person name="Rieseberg L.H."/>
            <person name="Langlade N.B."/>
        </authorList>
    </citation>
    <scope>NUCLEOTIDE SEQUENCE</scope>
    <source>
        <tissue evidence="3">Leaves</tissue>
    </source>
</reference>
<comment type="caution">
    <text evidence="3">The sequence shown here is derived from an EMBL/GenBank/DDBJ whole genome shotgun (WGS) entry which is preliminary data.</text>
</comment>
<evidence type="ECO:0000313" key="3">
    <source>
        <dbReference type="EMBL" id="KAF5786163.1"/>
    </source>
</evidence>
<reference evidence="3" key="2">
    <citation type="submission" date="2020-06" db="EMBL/GenBank/DDBJ databases">
        <title>Helianthus annuus Genome sequencing and assembly Release 2.</title>
        <authorList>
            <person name="Gouzy J."/>
            <person name="Langlade N."/>
            <person name="Munos S."/>
        </authorList>
    </citation>
    <scope>NUCLEOTIDE SEQUENCE</scope>
    <source>
        <tissue evidence="3">Leaves</tissue>
    </source>
</reference>
<evidence type="ECO:0000256" key="1">
    <source>
        <dbReference type="ARBA" id="ARBA00010016"/>
    </source>
</evidence>
<feature type="compositionally biased region" description="Polar residues" evidence="2">
    <location>
        <begin position="94"/>
        <end position="110"/>
    </location>
</feature>
<accession>A0A9K3HX34</accession>
<feature type="region of interest" description="Disordered" evidence="2">
    <location>
        <begin position="80"/>
        <end position="112"/>
    </location>
</feature>
<dbReference type="Proteomes" id="UP000215914">
    <property type="component" value="Unassembled WGS sequence"/>
</dbReference>
<dbReference type="EMBL" id="MNCJ02000325">
    <property type="protein sequence ID" value="KAF5786163.1"/>
    <property type="molecule type" value="Genomic_DNA"/>
</dbReference>
<sequence>MPGRLSVDEKELRRRTYSRMKSGSFSDDSECSDMGSPFITDRNSLASYMASTISSRKSISSSPTKSTIIKNAMKKANALSLSSKWGSSPGRPESPNSPLSSFKPPTSPSRTAKRNILHMGLDLIKMKKNGSGCLSPLGAGVIMVENVHQFRMMHGSWMQWRYANARANVINETLDNKAKVRLNFCFLRGELVKLGLFTIRLIGKTGSKR</sequence>
<dbReference type="Gramene" id="mRNA:HanXRQr2_Chr10g0437511">
    <property type="protein sequence ID" value="CDS:HanXRQr2_Chr10g0437511.1"/>
    <property type="gene ID" value="HanXRQr2_Chr10g0437511"/>
</dbReference>
<protein>
    <submittedName>
        <fullName evidence="3">QWRF family protein</fullName>
    </submittedName>
</protein>